<organism evidence="5 6">
    <name type="scientific">Clonostachys chloroleuca</name>
    <dbReference type="NCBI Taxonomy" id="1926264"/>
    <lineage>
        <taxon>Eukaryota</taxon>
        <taxon>Fungi</taxon>
        <taxon>Dikarya</taxon>
        <taxon>Ascomycota</taxon>
        <taxon>Pezizomycotina</taxon>
        <taxon>Sordariomycetes</taxon>
        <taxon>Hypocreomycetidae</taxon>
        <taxon>Hypocreales</taxon>
        <taxon>Bionectriaceae</taxon>
        <taxon>Clonostachys</taxon>
    </lineage>
</organism>
<gene>
    <name evidence="5" type="ORF">CCHLO57077_00012495</name>
</gene>
<evidence type="ECO:0000256" key="2">
    <source>
        <dbReference type="ARBA" id="ARBA00022857"/>
    </source>
</evidence>
<dbReference type="PANTHER" id="PTHR24320:SF282">
    <property type="entry name" value="WW DOMAIN-CONTAINING OXIDOREDUCTASE"/>
    <property type="match status" value="1"/>
</dbReference>
<evidence type="ECO:0000256" key="3">
    <source>
        <dbReference type="ARBA" id="ARBA00023002"/>
    </source>
</evidence>
<dbReference type="SUPFAM" id="SSF51735">
    <property type="entry name" value="NAD(P)-binding Rossmann-fold domains"/>
    <property type="match status" value="1"/>
</dbReference>
<evidence type="ECO:0000256" key="1">
    <source>
        <dbReference type="ARBA" id="ARBA00006484"/>
    </source>
</evidence>
<dbReference type="Proteomes" id="UP001160390">
    <property type="component" value="Unassembled WGS sequence"/>
</dbReference>
<evidence type="ECO:0000256" key="4">
    <source>
        <dbReference type="SAM" id="MobiDB-lite"/>
    </source>
</evidence>
<keyword evidence="6" id="KW-1185">Reference proteome</keyword>
<dbReference type="GO" id="GO:0016491">
    <property type="term" value="F:oxidoreductase activity"/>
    <property type="evidence" value="ECO:0007669"/>
    <property type="project" value="UniProtKB-KW"/>
</dbReference>
<name>A0AA35LX47_9HYPO</name>
<dbReference type="Gene3D" id="3.40.50.720">
    <property type="entry name" value="NAD(P)-binding Rossmann-like Domain"/>
    <property type="match status" value="1"/>
</dbReference>
<keyword evidence="3" id="KW-0560">Oxidoreductase</keyword>
<accession>A0AA35LX47</accession>
<protein>
    <submittedName>
        <fullName evidence="5">Uncharacterized protein</fullName>
    </submittedName>
</protein>
<dbReference type="EMBL" id="CABFNP030000751">
    <property type="protein sequence ID" value="CAI6083405.1"/>
    <property type="molecule type" value="Genomic_DNA"/>
</dbReference>
<keyword evidence="2" id="KW-0521">NADP</keyword>
<comment type="similarity">
    <text evidence="1">Belongs to the short-chain dehydrogenases/reductases (SDR) family.</text>
</comment>
<evidence type="ECO:0000313" key="6">
    <source>
        <dbReference type="Proteomes" id="UP001160390"/>
    </source>
</evidence>
<sequence length="154" mass="16199">MSYTPGMTEDSFEVHFGINYVGHALLTKLLLPTLLNTAQTDPDSDVRIIFVSSAVHKQAPVGGIQFDNLKSKGINPDAMARYGQSKLTGPPLREGAGTAVSAGESGLSTPGSRRLFMSGVEDGVKNQLWAATSDAVISGKYYEPIGVSGKAGKL</sequence>
<reference evidence="5" key="1">
    <citation type="submission" date="2023-01" db="EMBL/GenBank/DDBJ databases">
        <authorList>
            <person name="Piombo E."/>
        </authorList>
    </citation>
    <scope>NUCLEOTIDE SEQUENCE</scope>
</reference>
<dbReference type="PANTHER" id="PTHR24320">
    <property type="entry name" value="RETINOL DEHYDROGENASE"/>
    <property type="match status" value="1"/>
</dbReference>
<dbReference type="InterPro" id="IPR036291">
    <property type="entry name" value="NAD(P)-bd_dom_sf"/>
</dbReference>
<evidence type="ECO:0000313" key="5">
    <source>
        <dbReference type="EMBL" id="CAI6083405.1"/>
    </source>
</evidence>
<dbReference type="AlphaFoldDB" id="A0AA35LX47"/>
<comment type="caution">
    <text evidence="5">The sequence shown here is derived from an EMBL/GenBank/DDBJ whole genome shotgun (WGS) entry which is preliminary data.</text>
</comment>
<feature type="region of interest" description="Disordered" evidence="4">
    <location>
        <begin position="88"/>
        <end position="111"/>
    </location>
</feature>
<proteinExistence type="inferred from homology"/>